<evidence type="ECO:0000313" key="1">
    <source>
        <dbReference type="EMBL" id="MBR8669459.1"/>
    </source>
</evidence>
<sequence length="58" mass="6977">MDNSTYSTHLEQHEFFKVNSSTLNDKLNQLIFNYINQHCTFFSIFVTESRRRNNCLDN</sequence>
<reference evidence="1" key="1">
    <citation type="submission" date="2021-04" db="EMBL/GenBank/DDBJ databases">
        <title>Genomic analysis of electroactive and textile dye degrading Bacillus circulans strain: DC10 isolated from constructed wetland-microbial fuel cells treating textile dye wastewaters.</title>
        <authorList>
            <person name="Patel D.U."/>
            <person name="Desai C.R."/>
        </authorList>
    </citation>
    <scope>NUCLEOTIDE SEQUENCE</scope>
    <source>
        <strain evidence="1">DC10</strain>
    </source>
</reference>
<proteinExistence type="predicted"/>
<dbReference type="AlphaFoldDB" id="A0A941GBC4"/>
<gene>
    <name evidence="1" type="ORF">KD144_07890</name>
</gene>
<comment type="caution">
    <text evidence="1">The sequence shown here is derived from an EMBL/GenBank/DDBJ whole genome shotgun (WGS) entry which is preliminary data.</text>
</comment>
<dbReference type="EMBL" id="JAGTPX010000006">
    <property type="protein sequence ID" value="MBR8669459.1"/>
    <property type="molecule type" value="Genomic_DNA"/>
</dbReference>
<name>A0A941GBC4_NIACI</name>
<protein>
    <submittedName>
        <fullName evidence="1">Uncharacterized protein</fullName>
    </submittedName>
</protein>
<organism evidence="1">
    <name type="scientific">Niallia circulans</name>
    <name type="common">Bacillus circulans</name>
    <dbReference type="NCBI Taxonomy" id="1397"/>
    <lineage>
        <taxon>Bacteria</taxon>
        <taxon>Bacillati</taxon>
        <taxon>Bacillota</taxon>
        <taxon>Bacilli</taxon>
        <taxon>Bacillales</taxon>
        <taxon>Bacillaceae</taxon>
        <taxon>Niallia</taxon>
    </lineage>
</organism>
<dbReference type="RefSeq" id="WP_212118301.1">
    <property type="nucleotide sequence ID" value="NZ_JAGTPX020000007.1"/>
</dbReference>
<accession>A0A941GBC4</accession>